<feature type="domain" description="C2H2-type" evidence="11">
    <location>
        <begin position="546"/>
        <end position="573"/>
    </location>
</feature>
<comment type="subcellular location">
    <subcellularLocation>
        <location evidence="1">Nucleus</location>
    </subcellularLocation>
</comment>
<dbReference type="InterPro" id="IPR050636">
    <property type="entry name" value="C2H2-ZF_domain-containing"/>
</dbReference>
<keyword evidence="12" id="KW-1185">Reference proteome</keyword>
<evidence type="ECO:0000256" key="3">
    <source>
        <dbReference type="ARBA" id="ARBA00022737"/>
    </source>
</evidence>
<evidence type="ECO:0000256" key="4">
    <source>
        <dbReference type="ARBA" id="ARBA00022771"/>
    </source>
</evidence>
<feature type="domain" description="C2H2-type" evidence="11">
    <location>
        <begin position="574"/>
        <end position="601"/>
    </location>
</feature>
<feature type="domain" description="C2H2-type" evidence="11">
    <location>
        <begin position="1332"/>
        <end position="1355"/>
    </location>
</feature>
<sequence length="1355" mass="154872">MLCSMLPPMKSNSSSALAFGKILQPSMWATPQTSISQYLHHVAVSATSGYHLPPVAIPQISVWLGGADSMGESFLPTKMKFVIGKQEQESYDNAPKKNESIFVKTEQPDDLPKDGGFSQFSDNNDDDLHSSESNVVNEKTETTFSEDSQKIESRLESKSDIKSSVITCCGSQFPGDILRQEDLFKEVIRFSKPNYICGKTNLNGNDLNIHQSGDVSYSCGSVDNLKEYERIETAGKPYSYEVCAKHFRINSEFKKHERIHTGEKCYQCEVCGKHFGLNSDLKKDQEIHTEENPYSCAVCGKQFRTHSALKNHEIIHTVEKPYICGAHGKKFAVNGEFKLYQSIHTGKKHNCCDVCGKQFGSNCNLKVHQTIHTGEKPYICIVCGKTFRIKGNLKKHEIIHTGEKPYSCVVCGKEFRSVNHLKSHKRIHIAEKPYCCTVCDKKFRRNNELKYHERIHTGEKPYSCTVCEKQFATNNELKFHQSIHTGEKHNHCDVCGKQFRSNCNLKVHQRIHTGEKPYSCTVCRKVFRTKSTLKKHETIHAGKKPYSCIVCGKEFRSVDNLKLHERIHTGDKPYSCSICGKEFRRKSELKRHQRIHSGEKPYSCVVCGKEFRSKGYVKQHEKIHTGEKPYSCVACEKVFLTVDYLKIHQRIHTGEKPYSCAVCGKQFRTSSNLNKHEKIHTGEKHYSCTVCGKHYTTNDELIIHQSIHTGDRYNHCDICGKQFRSNCNLKIHQKIHTGEKPYICVMCGKAFRIKGKLKKHEIIHTGETPSVVYDSFKTKSGLLQHKRHRHPCSRNAECIHSLGVRTPLPRPRQVVWSEEIVYLGQKSINILCAGHLPGKTSKQVSDKHWDLHRIWSSNIHGTPTTQNRGDPVEQVGEYEELDWEGMHPFPDPDSKFCSYLDQLRDQKGLTELVKCLAMRGNVYPTKEALSRGNSAKCQGCTSMRETLCHVSGQCPKLKSMRIRRHNKICEHLIAEASFKSWKVLEEPTLVTDNGERGRSDLIFHRDNKAVVVDMTVCYELTNDTLRETYASKVKRYECLAPQIEYLTGVTSIVFQGFPMGAHGAWFPENTDVLADLDIQSKYFEEFLFYVIMEVLKMKVEPFPDEKQDDLLDIKLKKEDETFIITSIPGKAESLEESSLHTILKFDVTKEEQEEKCDGESEKNENISVQVKMEHPGDLLQDEVISKFSYSDDEDQGSSHYNVMNVKTETEYQRDFEYELERTSDIKTSVNICSGSQVPGYVIEQDYITEDIISPNNNISGETRLSENNLKTFNIHQSDDKLYSCGKPFDNLTQQKRMHSGEKPYHCTVCGRHFNRNSHLKRHQGIHTGEKPYSCTVCGKHFGANSYLKKHQKIHT</sequence>
<evidence type="ECO:0000256" key="5">
    <source>
        <dbReference type="ARBA" id="ARBA00022833"/>
    </source>
</evidence>
<proteinExistence type="predicted"/>
<dbReference type="Pfam" id="PF00096">
    <property type="entry name" value="zf-C2H2"/>
    <property type="match status" value="14"/>
</dbReference>
<feature type="region of interest" description="Disordered" evidence="10">
    <location>
        <begin position="106"/>
        <end position="148"/>
    </location>
</feature>
<evidence type="ECO:0000313" key="13">
    <source>
        <dbReference type="RefSeq" id="XP_022254530.1"/>
    </source>
</evidence>
<dbReference type="PROSITE" id="PS00028">
    <property type="entry name" value="ZINC_FINGER_C2H2_1"/>
    <property type="match status" value="18"/>
</dbReference>
<feature type="domain" description="C2H2-type" evidence="11">
    <location>
        <begin position="349"/>
        <end position="377"/>
    </location>
</feature>
<name>A0ABM1TF74_LIMPO</name>
<organism evidence="12 13">
    <name type="scientific">Limulus polyphemus</name>
    <name type="common">Atlantic horseshoe crab</name>
    <dbReference type="NCBI Taxonomy" id="6850"/>
    <lineage>
        <taxon>Eukaryota</taxon>
        <taxon>Metazoa</taxon>
        <taxon>Ecdysozoa</taxon>
        <taxon>Arthropoda</taxon>
        <taxon>Chelicerata</taxon>
        <taxon>Merostomata</taxon>
        <taxon>Xiphosura</taxon>
        <taxon>Limulidae</taxon>
        <taxon>Limulus</taxon>
    </lineage>
</organism>
<evidence type="ECO:0000256" key="6">
    <source>
        <dbReference type="ARBA" id="ARBA00023015"/>
    </source>
</evidence>
<feature type="domain" description="C2H2-type" evidence="11">
    <location>
        <begin position="518"/>
        <end position="545"/>
    </location>
</feature>
<feature type="domain" description="C2H2-type" evidence="11">
    <location>
        <begin position="266"/>
        <end position="293"/>
    </location>
</feature>
<dbReference type="RefSeq" id="XP_022254530.1">
    <property type="nucleotide sequence ID" value="XM_022398822.1"/>
</dbReference>
<feature type="domain" description="C2H2-type" evidence="11">
    <location>
        <begin position="462"/>
        <end position="489"/>
    </location>
</feature>
<feature type="domain" description="C2H2-type" evidence="11">
    <location>
        <begin position="1304"/>
        <end position="1331"/>
    </location>
</feature>
<keyword evidence="6" id="KW-0805">Transcription regulation</keyword>
<evidence type="ECO:0000256" key="7">
    <source>
        <dbReference type="ARBA" id="ARBA00023163"/>
    </source>
</evidence>
<dbReference type="PANTHER" id="PTHR47772:SF16">
    <property type="entry name" value="OOCYTE ZINC FINGER PROTEIN XLCOF6-LIKE ISOFORM X1"/>
    <property type="match status" value="1"/>
</dbReference>
<dbReference type="PANTHER" id="PTHR47772">
    <property type="entry name" value="ZINC FINGER PROTEIN 200"/>
    <property type="match status" value="1"/>
</dbReference>
<reference evidence="13" key="1">
    <citation type="submission" date="2025-08" db="UniProtKB">
        <authorList>
            <consortium name="RefSeq"/>
        </authorList>
    </citation>
    <scope>IDENTIFICATION</scope>
    <source>
        <tissue evidence="13">Muscle</tissue>
    </source>
</reference>
<dbReference type="SUPFAM" id="SSF57667">
    <property type="entry name" value="beta-beta-alpha zinc fingers"/>
    <property type="match status" value="12"/>
</dbReference>
<keyword evidence="7" id="KW-0804">Transcription</keyword>
<evidence type="ECO:0000256" key="2">
    <source>
        <dbReference type="ARBA" id="ARBA00022723"/>
    </source>
</evidence>
<feature type="domain" description="C2H2-type" evidence="11">
    <location>
        <begin position="658"/>
        <end position="685"/>
    </location>
</feature>
<accession>A0ABM1TF74</accession>
<evidence type="ECO:0000259" key="11">
    <source>
        <dbReference type="PROSITE" id="PS50157"/>
    </source>
</evidence>
<feature type="non-terminal residue" evidence="13">
    <location>
        <position position="1355"/>
    </location>
</feature>
<dbReference type="InterPro" id="IPR013087">
    <property type="entry name" value="Znf_C2H2_type"/>
</dbReference>
<feature type="domain" description="C2H2-type" evidence="11">
    <location>
        <begin position="686"/>
        <end position="713"/>
    </location>
</feature>
<evidence type="ECO:0000256" key="10">
    <source>
        <dbReference type="SAM" id="MobiDB-lite"/>
    </source>
</evidence>
<dbReference type="PROSITE" id="PS50157">
    <property type="entry name" value="ZINC_FINGER_C2H2_2"/>
    <property type="match status" value="20"/>
</dbReference>
<feature type="domain" description="C2H2-type" evidence="11">
    <location>
        <begin position="378"/>
        <end position="405"/>
    </location>
</feature>
<feature type="domain" description="C2H2-type" evidence="11">
    <location>
        <begin position="238"/>
        <end position="265"/>
    </location>
</feature>
<dbReference type="Gene3D" id="3.30.160.60">
    <property type="entry name" value="Classic Zinc Finger"/>
    <property type="match status" value="21"/>
</dbReference>
<dbReference type="Proteomes" id="UP000694941">
    <property type="component" value="Unplaced"/>
</dbReference>
<feature type="domain" description="C2H2-type" evidence="11">
    <location>
        <begin position="630"/>
        <end position="657"/>
    </location>
</feature>
<feature type="domain" description="C2H2-type" evidence="11">
    <location>
        <begin position="406"/>
        <end position="433"/>
    </location>
</feature>
<feature type="domain" description="C2H2-type" evidence="11">
    <location>
        <begin position="434"/>
        <end position="461"/>
    </location>
</feature>
<dbReference type="GeneID" id="106470224"/>
<evidence type="ECO:0000256" key="9">
    <source>
        <dbReference type="PROSITE-ProRule" id="PRU00042"/>
    </source>
</evidence>
<dbReference type="SMART" id="SM00355">
    <property type="entry name" value="ZnF_C2H2"/>
    <property type="match status" value="20"/>
</dbReference>
<feature type="domain" description="C2H2-type" evidence="11">
    <location>
        <begin position="742"/>
        <end position="769"/>
    </location>
</feature>
<feature type="domain" description="C2H2-type" evidence="11">
    <location>
        <begin position="490"/>
        <end position="517"/>
    </location>
</feature>
<keyword evidence="2" id="KW-0479">Metal-binding</keyword>
<evidence type="ECO:0000256" key="8">
    <source>
        <dbReference type="ARBA" id="ARBA00023242"/>
    </source>
</evidence>
<feature type="compositionally biased region" description="Polar residues" evidence="10">
    <location>
        <begin position="131"/>
        <end position="146"/>
    </location>
</feature>
<keyword evidence="5" id="KW-0862">Zinc</keyword>
<feature type="domain" description="C2H2-type" evidence="11">
    <location>
        <begin position="714"/>
        <end position="741"/>
    </location>
</feature>
<gene>
    <name evidence="13" type="primary">LOC106470224</name>
</gene>
<evidence type="ECO:0000313" key="12">
    <source>
        <dbReference type="Proteomes" id="UP000694941"/>
    </source>
</evidence>
<protein>
    <submittedName>
        <fullName evidence="13">Zinc finger protein 62-like</fullName>
    </submittedName>
</protein>
<evidence type="ECO:0000256" key="1">
    <source>
        <dbReference type="ARBA" id="ARBA00004123"/>
    </source>
</evidence>
<keyword evidence="8" id="KW-0539">Nucleus</keyword>
<keyword evidence="4 9" id="KW-0863">Zinc-finger</keyword>
<keyword evidence="3" id="KW-0677">Repeat</keyword>
<feature type="domain" description="C2H2-type" evidence="11">
    <location>
        <begin position="294"/>
        <end position="321"/>
    </location>
</feature>
<dbReference type="InterPro" id="IPR036236">
    <property type="entry name" value="Znf_C2H2_sf"/>
</dbReference>
<feature type="domain" description="C2H2-type" evidence="11">
    <location>
        <begin position="602"/>
        <end position="629"/>
    </location>
</feature>